<evidence type="ECO:0008006" key="2">
    <source>
        <dbReference type="Google" id="ProtNLM"/>
    </source>
</evidence>
<reference evidence="1" key="1">
    <citation type="submission" date="2023-03" db="UniProtKB">
        <authorList>
            <consortium name="EnsemblPlants"/>
        </authorList>
    </citation>
    <scope>IDENTIFICATION</scope>
</reference>
<sequence>MVVLDHVTKKIIGRGYESGGLYLFDHQVPQAVVCLVVPSPFEVHCRLGHPSLFVLKKLYPEFRRLVHHEFQQLLLEVCQASMKSLEHFLRLCFISCRFCCQSISCRVFGLKVCVVLYF</sequence>
<dbReference type="Gramene" id="MELO3C004150.2.1">
    <property type="protein sequence ID" value="MELO3C004150.2.1"/>
    <property type="gene ID" value="MELO3C004150.2"/>
</dbReference>
<evidence type="ECO:0000313" key="1">
    <source>
        <dbReference type="EnsemblPlants" id="MELO3C004150.2.1"/>
    </source>
</evidence>
<protein>
    <recommendedName>
        <fullName evidence="2">GAG-pre-integrase domain-containing protein</fullName>
    </recommendedName>
</protein>
<dbReference type="EnsemblPlants" id="MELO3C004150.2.1">
    <property type="protein sequence ID" value="MELO3C004150.2.1"/>
    <property type="gene ID" value="MELO3C004150.2"/>
</dbReference>
<accession>A0A9I9CII3</accession>
<dbReference type="AlphaFoldDB" id="A0A9I9CII3"/>
<organism evidence="1">
    <name type="scientific">Cucumis melo</name>
    <name type="common">Muskmelon</name>
    <dbReference type="NCBI Taxonomy" id="3656"/>
    <lineage>
        <taxon>Eukaryota</taxon>
        <taxon>Viridiplantae</taxon>
        <taxon>Streptophyta</taxon>
        <taxon>Embryophyta</taxon>
        <taxon>Tracheophyta</taxon>
        <taxon>Spermatophyta</taxon>
        <taxon>Magnoliopsida</taxon>
        <taxon>eudicotyledons</taxon>
        <taxon>Gunneridae</taxon>
        <taxon>Pentapetalae</taxon>
        <taxon>rosids</taxon>
        <taxon>fabids</taxon>
        <taxon>Cucurbitales</taxon>
        <taxon>Cucurbitaceae</taxon>
        <taxon>Benincaseae</taxon>
        <taxon>Cucumis</taxon>
    </lineage>
</organism>
<name>A0A9I9CII3_CUCME</name>
<proteinExistence type="predicted"/>